<accession>A0ABS2SX35</accession>
<dbReference type="Proteomes" id="UP001179280">
    <property type="component" value="Unassembled WGS sequence"/>
</dbReference>
<dbReference type="Pfam" id="PF02086">
    <property type="entry name" value="MethyltransfD12"/>
    <property type="match status" value="2"/>
</dbReference>
<keyword evidence="3 7" id="KW-0489">Methyltransferase</keyword>
<dbReference type="InterPro" id="IPR023095">
    <property type="entry name" value="Ade_MeTrfase_dom_2"/>
</dbReference>
<evidence type="ECO:0000256" key="3">
    <source>
        <dbReference type="ARBA" id="ARBA00022603"/>
    </source>
</evidence>
<dbReference type="PIRSF" id="PIRSF036638">
    <property type="entry name" value="M_m6A_StsI"/>
    <property type="match status" value="1"/>
</dbReference>
<dbReference type="InterPro" id="IPR029063">
    <property type="entry name" value="SAM-dependent_MTases_sf"/>
</dbReference>
<dbReference type="SUPFAM" id="SSF53335">
    <property type="entry name" value="S-adenosyl-L-methionine-dependent methyltransferases"/>
    <property type="match status" value="2"/>
</dbReference>
<dbReference type="Gene3D" id="3.40.50.150">
    <property type="entry name" value="Vaccinia Virus protein VP39"/>
    <property type="match status" value="2"/>
</dbReference>
<dbReference type="PANTHER" id="PTHR30481">
    <property type="entry name" value="DNA ADENINE METHYLASE"/>
    <property type="match status" value="1"/>
</dbReference>
<evidence type="ECO:0000256" key="2">
    <source>
        <dbReference type="ARBA" id="ARBA00011900"/>
    </source>
</evidence>
<dbReference type="GO" id="GO:0032259">
    <property type="term" value="P:methylation"/>
    <property type="evidence" value="ECO:0007669"/>
    <property type="project" value="UniProtKB-KW"/>
</dbReference>
<gene>
    <name evidence="7" type="ORF">JOC54_002856</name>
</gene>
<dbReference type="InterPro" id="IPR012186">
    <property type="entry name" value="Ade-mod_methylase_MStsI"/>
</dbReference>
<organism evidence="7 8">
    <name type="scientific">Shouchella xiaoxiensis</name>
    <dbReference type="NCBI Taxonomy" id="766895"/>
    <lineage>
        <taxon>Bacteria</taxon>
        <taxon>Bacillati</taxon>
        <taxon>Bacillota</taxon>
        <taxon>Bacilli</taxon>
        <taxon>Bacillales</taxon>
        <taxon>Bacillaceae</taxon>
        <taxon>Shouchella</taxon>
    </lineage>
</organism>
<evidence type="ECO:0000256" key="6">
    <source>
        <dbReference type="ARBA" id="ARBA00047942"/>
    </source>
</evidence>
<evidence type="ECO:0000256" key="5">
    <source>
        <dbReference type="ARBA" id="ARBA00022691"/>
    </source>
</evidence>
<dbReference type="RefSeq" id="WP_204466801.1">
    <property type="nucleotide sequence ID" value="NZ_JAFBCV010000009.1"/>
</dbReference>
<evidence type="ECO:0000256" key="4">
    <source>
        <dbReference type="ARBA" id="ARBA00022679"/>
    </source>
</evidence>
<protein>
    <recommendedName>
        <fullName evidence="2">site-specific DNA-methyltransferase (adenine-specific)</fullName>
        <ecNumber evidence="2">2.1.1.72</ecNumber>
    </recommendedName>
</protein>
<dbReference type="EC" id="2.1.1.72" evidence="2"/>
<proteinExistence type="inferred from homology"/>
<dbReference type="InterPro" id="IPR012327">
    <property type="entry name" value="MeTrfase_D12"/>
</dbReference>
<reference evidence="7" key="1">
    <citation type="submission" date="2021-01" db="EMBL/GenBank/DDBJ databases">
        <title>Genomic Encyclopedia of Type Strains, Phase IV (KMG-IV): sequencing the most valuable type-strain genomes for metagenomic binning, comparative biology and taxonomic classification.</title>
        <authorList>
            <person name="Goeker M."/>
        </authorList>
    </citation>
    <scope>NUCLEOTIDE SEQUENCE</scope>
    <source>
        <strain evidence="7">DSM 21943</strain>
    </source>
</reference>
<dbReference type="EMBL" id="JAFBCV010000009">
    <property type="protein sequence ID" value="MBM7839576.1"/>
    <property type="molecule type" value="Genomic_DNA"/>
</dbReference>
<dbReference type="PROSITE" id="PS00092">
    <property type="entry name" value="N6_MTASE"/>
    <property type="match status" value="1"/>
</dbReference>
<dbReference type="Gene3D" id="1.10.1020.10">
    <property type="entry name" value="Adenine-specific Methyltransferase, Domain 2"/>
    <property type="match status" value="1"/>
</dbReference>
<keyword evidence="4 7" id="KW-0808">Transferase</keyword>
<dbReference type="GO" id="GO:0009007">
    <property type="term" value="F:site-specific DNA-methyltransferase (adenine-specific) activity"/>
    <property type="evidence" value="ECO:0007669"/>
    <property type="project" value="UniProtKB-EC"/>
</dbReference>
<dbReference type="InterPro" id="IPR002052">
    <property type="entry name" value="DNA_methylase_N6_adenine_CS"/>
</dbReference>
<dbReference type="PRINTS" id="PR00505">
    <property type="entry name" value="D12N6MTFRASE"/>
</dbReference>
<name>A0ABS2SX35_9BACI</name>
<evidence type="ECO:0000256" key="1">
    <source>
        <dbReference type="ARBA" id="ARBA00006594"/>
    </source>
</evidence>
<comment type="caution">
    <text evidence="7">The sequence shown here is derived from an EMBL/GenBank/DDBJ whole genome shotgun (WGS) entry which is preliminary data.</text>
</comment>
<comment type="catalytic activity">
    <reaction evidence="6">
        <text>a 2'-deoxyadenosine in DNA + S-adenosyl-L-methionine = an N(6)-methyl-2'-deoxyadenosine in DNA + S-adenosyl-L-homocysteine + H(+)</text>
        <dbReference type="Rhea" id="RHEA:15197"/>
        <dbReference type="Rhea" id="RHEA-COMP:12418"/>
        <dbReference type="Rhea" id="RHEA-COMP:12419"/>
        <dbReference type="ChEBI" id="CHEBI:15378"/>
        <dbReference type="ChEBI" id="CHEBI:57856"/>
        <dbReference type="ChEBI" id="CHEBI:59789"/>
        <dbReference type="ChEBI" id="CHEBI:90615"/>
        <dbReference type="ChEBI" id="CHEBI:90616"/>
        <dbReference type="EC" id="2.1.1.72"/>
    </reaction>
</comment>
<comment type="similarity">
    <text evidence="1">Belongs to the N(4)/N(6)-methyltransferase family.</text>
</comment>
<keyword evidence="5" id="KW-0949">S-adenosyl-L-methionine</keyword>
<evidence type="ECO:0000313" key="7">
    <source>
        <dbReference type="EMBL" id="MBM7839576.1"/>
    </source>
</evidence>
<keyword evidence="8" id="KW-1185">Reference proteome</keyword>
<evidence type="ECO:0000313" key="8">
    <source>
        <dbReference type="Proteomes" id="UP001179280"/>
    </source>
</evidence>
<dbReference type="PANTHER" id="PTHR30481:SF3">
    <property type="entry name" value="DNA ADENINE METHYLASE"/>
    <property type="match status" value="1"/>
</dbReference>
<sequence>MRYIGNKETITPEIYDLLKEKNLLNKNLTFFDAFCGTGSVAEALKGNFNIIINDSMTWSVVYSRGRICANDCNFDKLSFNPFDYFNNNEEILEGFFYLNYSPAQSNRMYFTPYNAGRIDFFRSKIEEWKSKDFLSDNEYCFLLACLIESISFVSNTAGVYGAFLKHWDPRSTKPIQFVKINSNNVDCNNLDVYNKKTEDIISDIDCDILYLDPPYTQNQYGTQYHILETLILDDKPKISLVTGSRSTTPMRSDWSKNFKSHILFDKIIATTKAKYIVFSYSIDGFLSKDFIESTLKRYGKVDSYLCKKISYKKYKNFKSNGKKDHFEYLFFVQKKNVNEVNYESPLNYIGSKSKMINYINKHLPDNIDTFIDAFGGGFNVGINNDANKIIYNDVNYLVEDLIRSFKEIDTYDYLLYMKRTIKKFGLEAANSEGYLKARDYYNSLPYSKRSPKLLYTIILYGFQQQIRFNSNYNFNNPVGMRWFNDKVLEKMISFSRVIKEKDVNFHSCDYTELISNINENSFVYMDPPYRFTTGAYNDGKRGFKGWNEVYEEQMFAFADNLESKGIKFMISYVMEHKNEINHQLKSWIDNRGYRIISIPKVPGRKRKEILIVNYEKETSLVSSSDIIEGNCVHSF</sequence>